<organism evidence="1">
    <name type="scientific">marine metagenome</name>
    <dbReference type="NCBI Taxonomy" id="408172"/>
    <lineage>
        <taxon>unclassified sequences</taxon>
        <taxon>metagenomes</taxon>
        <taxon>ecological metagenomes</taxon>
    </lineage>
</organism>
<dbReference type="AlphaFoldDB" id="A0A382M808"/>
<name>A0A382M808_9ZZZZ</name>
<feature type="non-terminal residue" evidence="1">
    <location>
        <position position="30"/>
    </location>
</feature>
<gene>
    <name evidence="1" type="ORF">METZ01_LOCUS297664</name>
</gene>
<evidence type="ECO:0000313" key="1">
    <source>
        <dbReference type="EMBL" id="SVC44810.1"/>
    </source>
</evidence>
<reference evidence="1" key="1">
    <citation type="submission" date="2018-05" db="EMBL/GenBank/DDBJ databases">
        <authorList>
            <person name="Lanie J.A."/>
            <person name="Ng W.-L."/>
            <person name="Kazmierczak K.M."/>
            <person name="Andrzejewski T.M."/>
            <person name="Davidsen T.M."/>
            <person name="Wayne K.J."/>
            <person name="Tettelin H."/>
            <person name="Glass J.I."/>
            <person name="Rusch D."/>
            <person name="Podicherti R."/>
            <person name="Tsui H.-C.T."/>
            <person name="Winkler M.E."/>
        </authorList>
    </citation>
    <scope>NUCLEOTIDE SEQUENCE</scope>
</reference>
<sequence>MILIKANHSTYKKQNLSSNKQGWCFQELDY</sequence>
<proteinExistence type="predicted"/>
<accession>A0A382M808</accession>
<dbReference type="EMBL" id="UINC01091781">
    <property type="protein sequence ID" value="SVC44810.1"/>
    <property type="molecule type" value="Genomic_DNA"/>
</dbReference>
<protein>
    <submittedName>
        <fullName evidence="1">Uncharacterized protein</fullName>
    </submittedName>
</protein>